<keyword evidence="3" id="KW-1185">Reference proteome</keyword>
<dbReference type="InterPro" id="IPR000073">
    <property type="entry name" value="AB_hydrolase_1"/>
</dbReference>
<gene>
    <name evidence="2" type="ORF">CEW83_05695</name>
</gene>
<proteinExistence type="predicted"/>
<evidence type="ECO:0000259" key="1">
    <source>
        <dbReference type="Pfam" id="PF12697"/>
    </source>
</evidence>
<dbReference type="KEGG" id="acom:CEW83_05695"/>
<name>A0A2U8GMD4_9RHOO</name>
<dbReference type="PANTHER" id="PTHR37946">
    <property type="entry name" value="SLL1969 PROTEIN"/>
    <property type="match status" value="1"/>
</dbReference>
<dbReference type="GO" id="GO:0016787">
    <property type="term" value="F:hydrolase activity"/>
    <property type="evidence" value="ECO:0007669"/>
    <property type="project" value="UniProtKB-KW"/>
</dbReference>
<reference evidence="2 3" key="1">
    <citation type="submission" date="2017-06" db="EMBL/GenBank/DDBJ databases">
        <title>Azoarcus.</title>
        <authorList>
            <person name="Woo J.-H."/>
            <person name="Kim H.-S."/>
        </authorList>
    </citation>
    <scope>NUCLEOTIDE SEQUENCE [LARGE SCALE GENOMIC DNA]</scope>
    <source>
        <strain evidence="2 3">TSPY31</strain>
    </source>
</reference>
<dbReference type="SUPFAM" id="SSF53474">
    <property type="entry name" value="alpha/beta-Hydrolases"/>
    <property type="match status" value="1"/>
</dbReference>
<sequence length="203" mass="22017">MLVHGLWMHGIVFALHRRWFEEAGYRVETFSYPSVRRGLADNASALAKRVAAIEGAPIHLVGHSQGGLVILAMLAQRRDARIGRVVLLGSPVAGSHCARVLRRITVLRWVTGRVLGEWMAAPGGIPESIDTGMIAGTRSFGAGMLFPGLGRPNDGVVSVAETRIDGLRDHIELRLGHSAMLVSRACHRAVRAFLETGRFSRLG</sequence>
<dbReference type="Gene3D" id="3.40.50.1820">
    <property type="entry name" value="alpha/beta hydrolase"/>
    <property type="match status" value="1"/>
</dbReference>
<organism evidence="2 3">
    <name type="scientific">Parazoarcus communis</name>
    <dbReference type="NCBI Taxonomy" id="41977"/>
    <lineage>
        <taxon>Bacteria</taxon>
        <taxon>Pseudomonadati</taxon>
        <taxon>Pseudomonadota</taxon>
        <taxon>Betaproteobacteria</taxon>
        <taxon>Rhodocyclales</taxon>
        <taxon>Zoogloeaceae</taxon>
        <taxon>Parazoarcus</taxon>
    </lineage>
</organism>
<evidence type="ECO:0000313" key="3">
    <source>
        <dbReference type="Proteomes" id="UP000244930"/>
    </source>
</evidence>
<dbReference type="Pfam" id="PF12697">
    <property type="entry name" value="Abhydrolase_6"/>
    <property type="match status" value="1"/>
</dbReference>
<dbReference type="InterPro" id="IPR029058">
    <property type="entry name" value="AB_hydrolase_fold"/>
</dbReference>
<protein>
    <submittedName>
        <fullName evidence="2">Alpha/beta hydrolase</fullName>
    </submittedName>
</protein>
<dbReference type="Proteomes" id="UP000244930">
    <property type="component" value="Chromosome"/>
</dbReference>
<keyword evidence="2" id="KW-0378">Hydrolase</keyword>
<evidence type="ECO:0000313" key="2">
    <source>
        <dbReference type="EMBL" id="AWI74772.1"/>
    </source>
</evidence>
<dbReference type="EMBL" id="CP022187">
    <property type="protein sequence ID" value="AWI74772.1"/>
    <property type="molecule type" value="Genomic_DNA"/>
</dbReference>
<feature type="domain" description="AB hydrolase-1" evidence="1">
    <location>
        <begin position="2"/>
        <end position="122"/>
    </location>
</feature>
<accession>A0A2U8GMD4</accession>
<dbReference type="AlphaFoldDB" id="A0A2U8GMD4"/>
<dbReference type="PANTHER" id="PTHR37946:SF1">
    <property type="entry name" value="SLL1969 PROTEIN"/>
    <property type="match status" value="1"/>
</dbReference>